<evidence type="ECO:0000256" key="2">
    <source>
        <dbReference type="SAM" id="MobiDB-lite"/>
    </source>
</evidence>
<evidence type="ECO:0000256" key="1">
    <source>
        <dbReference type="PROSITE-ProRule" id="PRU00339"/>
    </source>
</evidence>
<evidence type="ECO:0000313" key="5">
    <source>
        <dbReference type="Proteomes" id="UP000621510"/>
    </source>
</evidence>
<dbReference type="EMBL" id="JAERRG010000029">
    <property type="protein sequence ID" value="MBL1119211.1"/>
    <property type="molecule type" value="Genomic_DNA"/>
</dbReference>
<dbReference type="Gene3D" id="1.25.40.10">
    <property type="entry name" value="Tetratricopeptide repeat domain"/>
    <property type="match status" value="2"/>
</dbReference>
<dbReference type="SUPFAM" id="SSF52540">
    <property type="entry name" value="P-loop containing nucleoside triphosphate hydrolases"/>
    <property type="match status" value="1"/>
</dbReference>
<dbReference type="InterPro" id="IPR019734">
    <property type="entry name" value="TPR_rpt"/>
</dbReference>
<sequence length="972" mass="106371">MPVPGADGPLRQAAEAFAAELIRLRTAAKLSQLALAQRLGYDKTYVTHLERCTQAPTQPVARQADEFFGSGETLTHLWRAYHTARATGRRQQSQRPTHQTPPRPAPAALHSTLPRDIAAFTGREGELHRLLRAAEDGRAPVISIHTVDGMAGVGKTALVTHAAHQLAKRYPDGHRFVDLHAHTAGQPPADPADVLATLLISIGISPQNLPNTLEERAALWRDRLAGLRMLLVLDNAASPDQVEPLLPASQQSLVLITSRRRLIALDGAEPLPLDTLPPDQAARLFTRLARRTPTDTDHSAVTEAVRLCGHLPLAITLLAARLAHHPAWDLTTFTDEFATTQDRLGELEASDRAVAAAFDLSYQDLPPHLQHLFRHLGLHPGPDIDPYATAALTNVPLPQARRHLETLYTDHLIEEPTPRRYRLHDLLREYAHTLTTHDPTDTRTQATHRLLTYYTHTAQTADHHLNDTPRPHTHPTTAPDAAPDLTTREQALAWMRTEHPNLIACAHHTTNHTTQPTHITPLAHAMAAYLRQQGPWDQALTLHHTAATTAHHTNDRLGEANALRDLGRVRYLTGDFAGAGELTGQALELFRTLGARLGEANTLWSLGRVRYLTGDHAGAGELAGQALELYRALGARLGEANTLQDLGRVRYLTGDHAGAGELAGQALELYRTLGNRLGEANALEDLGLVRRMTGDYAGASELTGQALELYRTLGDRRGEANTLQDLGWVRRMTGDYAGASELTGQALELYRTLRARLGEANTLRHLGWVRRMTGDYAGASELTGQALELYRTLRVRLGEANTLRHLGWVRRMTGDYAGAGELAGQALELYRTLGNRHGEANALQDLGLVQIELRDFTAATDHLARSRALFAEVGDTQGEAEAVNSTGVLLARSGEPQRALDTYQQALRLARQVSSPRDEAHALEGIARCQAHTDTQAAIISLREAVAIYQRIGAAETPTATEYLTRLEAGQA</sequence>
<feature type="compositionally biased region" description="Low complexity" evidence="2">
    <location>
        <begin position="474"/>
        <end position="484"/>
    </location>
</feature>
<keyword evidence="5" id="KW-1185">Reference proteome</keyword>
<name>A0ABS1Q3H0_9ACTN</name>
<proteinExistence type="predicted"/>
<keyword evidence="1" id="KW-0802">TPR repeat</keyword>
<feature type="region of interest" description="Disordered" evidence="2">
    <location>
        <begin position="84"/>
        <end position="110"/>
    </location>
</feature>
<dbReference type="CDD" id="cd00093">
    <property type="entry name" value="HTH_XRE"/>
    <property type="match status" value="1"/>
</dbReference>
<accession>A0ABS1Q3H0</accession>
<reference evidence="4 5" key="1">
    <citation type="submission" date="2021-01" db="EMBL/GenBank/DDBJ databases">
        <title>WGS of actinomycetes isolated from Thailand.</title>
        <authorList>
            <person name="Thawai C."/>
        </authorList>
    </citation>
    <scope>NUCLEOTIDE SEQUENCE [LARGE SCALE GENOMIC DNA]</scope>
    <source>
        <strain evidence="4 5">CA3R110</strain>
    </source>
</reference>
<dbReference type="PANTHER" id="PTHR47691:SF3">
    <property type="entry name" value="HTH-TYPE TRANSCRIPTIONAL REGULATOR RV0890C-RELATED"/>
    <property type="match status" value="1"/>
</dbReference>
<dbReference type="SUPFAM" id="SSF48452">
    <property type="entry name" value="TPR-like"/>
    <property type="match status" value="3"/>
</dbReference>
<dbReference type="InterPro" id="IPR027417">
    <property type="entry name" value="P-loop_NTPase"/>
</dbReference>
<dbReference type="Gene3D" id="1.10.10.10">
    <property type="entry name" value="Winged helix-like DNA-binding domain superfamily/Winged helix DNA-binding domain"/>
    <property type="match status" value="1"/>
</dbReference>
<dbReference type="RefSeq" id="WP_201857005.1">
    <property type="nucleotide sequence ID" value="NZ_JAERRG010000029.1"/>
</dbReference>
<feature type="compositionally biased region" description="Polar residues" evidence="2">
    <location>
        <begin position="89"/>
        <end position="98"/>
    </location>
</feature>
<dbReference type="Pfam" id="PF00931">
    <property type="entry name" value="NB-ARC"/>
    <property type="match status" value="1"/>
</dbReference>
<dbReference type="InterPro" id="IPR010982">
    <property type="entry name" value="Lambda_DNA-bd_dom_sf"/>
</dbReference>
<dbReference type="Gene3D" id="1.10.260.40">
    <property type="entry name" value="lambda repressor-like DNA-binding domains"/>
    <property type="match status" value="1"/>
</dbReference>
<dbReference type="PANTHER" id="PTHR47691">
    <property type="entry name" value="REGULATOR-RELATED"/>
    <property type="match status" value="1"/>
</dbReference>
<dbReference type="InterPro" id="IPR002182">
    <property type="entry name" value="NB-ARC"/>
</dbReference>
<dbReference type="Gene3D" id="3.40.50.300">
    <property type="entry name" value="P-loop containing nucleotide triphosphate hydrolases"/>
    <property type="match status" value="1"/>
</dbReference>
<comment type="caution">
    <text evidence="4">The sequence shown here is derived from an EMBL/GenBank/DDBJ whole genome shotgun (WGS) entry which is preliminary data.</text>
</comment>
<dbReference type="SMART" id="SM00530">
    <property type="entry name" value="HTH_XRE"/>
    <property type="match status" value="1"/>
</dbReference>
<dbReference type="InterPro" id="IPR036388">
    <property type="entry name" value="WH-like_DNA-bd_sf"/>
</dbReference>
<dbReference type="Pfam" id="PF13560">
    <property type="entry name" value="HTH_31"/>
    <property type="match status" value="1"/>
</dbReference>
<dbReference type="PRINTS" id="PR00364">
    <property type="entry name" value="DISEASERSIST"/>
</dbReference>
<protein>
    <submittedName>
        <fullName evidence="4">Tetratricopeptide repeat protein</fullName>
    </submittedName>
</protein>
<evidence type="ECO:0000313" key="4">
    <source>
        <dbReference type="EMBL" id="MBL1119211.1"/>
    </source>
</evidence>
<gene>
    <name evidence="4" type="ORF">JK364_43660</name>
</gene>
<dbReference type="InterPro" id="IPR011990">
    <property type="entry name" value="TPR-like_helical_dom_sf"/>
</dbReference>
<dbReference type="SUPFAM" id="SSF47413">
    <property type="entry name" value="lambda repressor-like DNA-binding domains"/>
    <property type="match status" value="1"/>
</dbReference>
<evidence type="ECO:0000259" key="3">
    <source>
        <dbReference type="PROSITE" id="PS50943"/>
    </source>
</evidence>
<organism evidence="4 5">
    <name type="scientific">Streptomyces endocoffeicus</name>
    <dbReference type="NCBI Taxonomy" id="2898945"/>
    <lineage>
        <taxon>Bacteria</taxon>
        <taxon>Bacillati</taxon>
        <taxon>Actinomycetota</taxon>
        <taxon>Actinomycetes</taxon>
        <taxon>Kitasatosporales</taxon>
        <taxon>Streptomycetaceae</taxon>
        <taxon>Streptomyces</taxon>
    </lineage>
</organism>
<feature type="repeat" description="TPR" evidence="1">
    <location>
        <begin position="880"/>
        <end position="913"/>
    </location>
</feature>
<dbReference type="Proteomes" id="UP000621510">
    <property type="component" value="Unassembled WGS sequence"/>
</dbReference>
<dbReference type="Pfam" id="PF13424">
    <property type="entry name" value="TPR_12"/>
    <property type="match status" value="5"/>
</dbReference>
<feature type="domain" description="HTH cro/C1-type" evidence="3">
    <location>
        <begin position="21"/>
        <end position="77"/>
    </location>
</feature>
<dbReference type="InterPro" id="IPR001387">
    <property type="entry name" value="Cro/C1-type_HTH"/>
</dbReference>
<dbReference type="SMART" id="SM00028">
    <property type="entry name" value="TPR"/>
    <property type="match status" value="9"/>
</dbReference>
<dbReference type="PROSITE" id="PS50943">
    <property type="entry name" value="HTH_CROC1"/>
    <property type="match status" value="1"/>
</dbReference>
<feature type="region of interest" description="Disordered" evidence="2">
    <location>
        <begin position="462"/>
        <end position="484"/>
    </location>
</feature>
<dbReference type="PROSITE" id="PS50005">
    <property type="entry name" value="TPR"/>
    <property type="match status" value="1"/>
</dbReference>